<dbReference type="EMBL" id="JACASF010000012">
    <property type="protein sequence ID" value="KAF6444211.1"/>
    <property type="molecule type" value="Genomic_DNA"/>
</dbReference>
<gene>
    <name evidence="2" type="ORF">HJG59_008520</name>
</gene>
<dbReference type="AlphaFoldDB" id="A0A7J8F9F9"/>
<name>A0A7J8F9F9_MOLMO</name>
<proteinExistence type="predicted"/>
<dbReference type="Proteomes" id="UP000550707">
    <property type="component" value="Unassembled WGS sequence"/>
</dbReference>
<dbReference type="InParanoid" id="A0A7J8F9F9"/>
<keyword evidence="3" id="KW-1185">Reference proteome</keyword>
<dbReference type="PANTHER" id="PTHR11599">
    <property type="entry name" value="PROTEASOME SUBUNIT ALPHA/BETA"/>
    <property type="match status" value="1"/>
</dbReference>
<keyword evidence="1" id="KW-0647">Proteasome</keyword>
<dbReference type="GO" id="GO:0005839">
    <property type="term" value="C:proteasome core complex"/>
    <property type="evidence" value="ECO:0007669"/>
    <property type="project" value="InterPro"/>
</dbReference>
<dbReference type="Gene3D" id="3.60.20.10">
    <property type="entry name" value="Glutamine Phosphoribosylpyrophosphate, subunit 1, domain 1"/>
    <property type="match status" value="1"/>
</dbReference>
<reference evidence="2 3" key="1">
    <citation type="journal article" date="2020" name="Nature">
        <title>Six reference-quality genomes reveal evolution of bat adaptations.</title>
        <authorList>
            <person name="Jebb D."/>
            <person name="Huang Z."/>
            <person name="Pippel M."/>
            <person name="Hughes G.M."/>
            <person name="Lavrichenko K."/>
            <person name="Devanna P."/>
            <person name="Winkler S."/>
            <person name="Jermiin L.S."/>
            <person name="Skirmuntt E.C."/>
            <person name="Katzourakis A."/>
            <person name="Burkitt-Gray L."/>
            <person name="Ray D.A."/>
            <person name="Sullivan K.A.M."/>
            <person name="Roscito J.G."/>
            <person name="Kirilenko B.M."/>
            <person name="Davalos L.M."/>
            <person name="Corthals A.P."/>
            <person name="Power M.L."/>
            <person name="Jones G."/>
            <person name="Ransome R.D."/>
            <person name="Dechmann D.K.N."/>
            <person name="Locatelli A.G."/>
            <person name="Puechmaille S.J."/>
            <person name="Fedrigo O."/>
            <person name="Jarvis E.D."/>
            <person name="Hiller M."/>
            <person name="Vernes S.C."/>
            <person name="Myers E.W."/>
            <person name="Teeling E.C."/>
        </authorList>
    </citation>
    <scope>NUCLEOTIDE SEQUENCE [LARGE SCALE GENOMIC DNA]</scope>
    <source>
        <strain evidence="2">MMolMol1</strain>
        <tissue evidence="2">Muscle</tissue>
    </source>
</reference>
<dbReference type="InterPro" id="IPR029055">
    <property type="entry name" value="Ntn_hydrolases_N"/>
</dbReference>
<comment type="caution">
    <text evidence="2">The sequence shown here is derived from an EMBL/GenBank/DDBJ whole genome shotgun (WGS) entry which is preliminary data.</text>
</comment>
<organism evidence="2 3">
    <name type="scientific">Molossus molossus</name>
    <name type="common">Pallas' mastiff bat</name>
    <name type="synonym">Vespertilio molossus</name>
    <dbReference type="NCBI Taxonomy" id="27622"/>
    <lineage>
        <taxon>Eukaryota</taxon>
        <taxon>Metazoa</taxon>
        <taxon>Chordata</taxon>
        <taxon>Craniata</taxon>
        <taxon>Vertebrata</taxon>
        <taxon>Euteleostomi</taxon>
        <taxon>Mammalia</taxon>
        <taxon>Eutheria</taxon>
        <taxon>Laurasiatheria</taxon>
        <taxon>Chiroptera</taxon>
        <taxon>Yangochiroptera</taxon>
        <taxon>Molossidae</taxon>
        <taxon>Molossus</taxon>
    </lineage>
</organism>
<dbReference type="SUPFAM" id="SSF56235">
    <property type="entry name" value="N-terminal nucleophile aminohydrolases (Ntn hydrolases)"/>
    <property type="match status" value="1"/>
</dbReference>
<dbReference type="InterPro" id="IPR050115">
    <property type="entry name" value="Proteasome_alpha"/>
</dbReference>
<dbReference type="Pfam" id="PF00227">
    <property type="entry name" value="Proteasome"/>
    <property type="match status" value="1"/>
</dbReference>
<protein>
    <submittedName>
        <fullName evidence="2">Uncharacterized protein</fullName>
    </submittedName>
</protein>
<evidence type="ECO:0000313" key="3">
    <source>
        <dbReference type="Proteomes" id="UP000550707"/>
    </source>
</evidence>
<dbReference type="InterPro" id="IPR001353">
    <property type="entry name" value="Proteasome_sua/b"/>
</dbReference>
<evidence type="ECO:0000256" key="1">
    <source>
        <dbReference type="ARBA" id="ARBA00022942"/>
    </source>
</evidence>
<accession>A0A7J8F9F9</accession>
<dbReference type="GO" id="GO:0051603">
    <property type="term" value="P:proteolysis involved in protein catabolic process"/>
    <property type="evidence" value="ECO:0007669"/>
    <property type="project" value="InterPro"/>
</dbReference>
<evidence type="ECO:0000313" key="2">
    <source>
        <dbReference type="EMBL" id="KAF6444211.1"/>
    </source>
</evidence>
<sequence length="158" mass="17640">MMVFCLQQSDANIHKHLIEVFFSEKMYELNEDVARSVAGITSDANVLRLIAQIFTTVSGANSASSWLQHCDVKHPYTQFGGKRPFGVSLLCDGRDKHYGFQLYHSNRGGNYRGGKATRMGNNSAAAVSMLIQRLQRRRNDSDVSTCFSYQSPQQGHGC</sequence>